<dbReference type="EMBL" id="REFR01000017">
    <property type="protein sequence ID" value="RMB00603.1"/>
    <property type="molecule type" value="Genomic_DNA"/>
</dbReference>
<sequence>MKPAFWGAGRLPIRAARKLMGMPVMNELDTIYRKYRLRLRTHLQARRMDPADVEDVIQDVFLKLVKYCNGRAIRNPMAFLKAAAANVISDRLARKAPSLISTVEDVDAFACDTPAADPEHVIANRQELRTITEALMALPPVTRQVFLLHRFENRSYAAIARQLDLSVSMVRAHIKKAIVGIALHRRQTYEHTAD</sequence>
<dbReference type="InterPro" id="IPR039425">
    <property type="entry name" value="RNA_pol_sigma-70-like"/>
</dbReference>
<dbReference type="AlphaFoldDB" id="A0A3M0CC48"/>
<gene>
    <name evidence="7" type="ORF">BXY39_3791</name>
</gene>
<dbReference type="GO" id="GO:0016987">
    <property type="term" value="F:sigma factor activity"/>
    <property type="evidence" value="ECO:0007669"/>
    <property type="project" value="UniProtKB-KW"/>
</dbReference>
<evidence type="ECO:0000256" key="1">
    <source>
        <dbReference type="ARBA" id="ARBA00010641"/>
    </source>
</evidence>
<dbReference type="PANTHER" id="PTHR43133:SF63">
    <property type="entry name" value="RNA POLYMERASE SIGMA FACTOR FECI-RELATED"/>
    <property type="match status" value="1"/>
</dbReference>
<evidence type="ECO:0000256" key="2">
    <source>
        <dbReference type="ARBA" id="ARBA00023015"/>
    </source>
</evidence>
<dbReference type="InterPro" id="IPR014284">
    <property type="entry name" value="RNA_pol_sigma-70_dom"/>
</dbReference>
<dbReference type="Gene3D" id="1.10.1740.10">
    <property type="match status" value="1"/>
</dbReference>
<evidence type="ECO:0000256" key="4">
    <source>
        <dbReference type="ARBA" id="ARBA00023163"/>
    </source>
</evidence>
<dbReference type="InterPro" id="IPR007627">
    <property type="entry name" value="RNA_pol_sigma70_r2"/>
</dbReference>
<evidence type="ECO:0000259" key="5">
    <source>
        <dbReference type="Pfam" id="PF04542"/>
    </source>
</evidence>
<protein>
    <submittedName>
        <fullName evidence="7">RNA polymerase sigma-70 factor (ECF subfamily)</fullName>
    </submittedName>
</protein>
<dbReference type="Gene3D" id="1.10.10.10">
    <property type="entry name" value="Winged helix-like DNA-binding domain superfamily/Winged helix DNA-binding domain"/>
    <property type="match status" value="1"/>
</dbReference>
<accession>A0A3M0CC48</accession>
<dbReference type="GO" id="GO:0006352">
    <property type="term" value="P:DNA-templated transcription initiation"/>
    <property type="evidence" value="ECO:0007669"/>
    <property type="project" value="InterPro"/>
</dbReference>
<evidence type="ECO:0000259" key="6">
    <source>
        <dbReference type="Pfam" id="PF08281"/>
    </source>
</evidence>
<dbReference type="NCBIfam" id="TIGR02937">
    <property type="entry name" value="sigma70-ECF"/>
    <property type="match status" value="1"/>
</dbReference>
<dbReference type="SUPFAM" id="SSF88946">
    <property type="entry name" value="Sigma2 domain of RNA polymerase sigma factors"/>
    <property type="match status" value="1"/>
</dbReference>
<feature type="domain" description="RNA polymerase sigma factor 70 region 4 type 2" evidence="6">
    <location>
        <begin position="129"/>
        <end position="177"/>
    </location>
</feature>
<dbReference type="Pfam" id="PF08281">
    <property type="entry name" value="Sigma70_r4_2"/>
    <property type="match status" value="1"/>
</dbReference>
<proteinExistence type="inferred from homology"/>
<dbReference type="InterPro" id="IPR013249">
    <property type="entry name" value="RNA_pol_sigma70_r4_t2"/>
</dbReference>
<dbReference type="InterPro" id="IPR036388">
    <property type="entry name" value="WH-like_DNA-bd_sf"/>
</dbReference>
<keyword evidence="2" id="KW-0805">Transcription regulation</keyword>
<evidence type="ECO:0000313" key="7">
    <source>
        <dbReference type="EMBL" id="RMB00603.1"/>
    </source>
</evidence>
<keyword evidence="3" id="KW-0731">Sigma factor</keyword>
<comment type="caution">
    <text evidence="7">The sequence shown here is derived from an EMBL/GenBank/DDBJ whole genome shotgun (WGS) entry which is preliminary data.</text>
</comment>
<keyword evidence="8" id="KW-1185">Reference proteome</keyword>
<dbReference type="InterPro" id="IPR013325">
    <property type="entry name" value="RNA_pol_sigma_r2"/>
</dbReference>
<organism evidence="7 8">
    <name type="scientific">Eilatimonas milleporae</name>
    <dbReference type="NCBI Taxonomy" id="911205"/>
    <lineage>
        <taxon>Bacteria</taxon>
        <taxon>Pseudomonadati</taxon>
        <taxon>Pseudomonadota</taxon>
        <taxon>Alphaproteobacteria</taxon>
        <taxon>Kordiimonadales</taxon>
        <taxon>Kordiimonadaceae</taxon>
        <taxon>Eilatimonas</taxon>
    </lineage>
</organism>
<evidence type="ECO:0000313" key="8">
    <source>
        <dbReference type="Proteomes" id="UP000271227"/>
    </source>
</evidence>
<dbReference type="OrthoDB" id="7628065at2"/>
<dbReference type="SUPFAM" id="SSF88659">
    <property type="entry name" value="Sigma3 and sigma4 domains of RNA polymerase sigma factors"/>
    <property type="match status" value="1"/>
</dbReference>
<dbReference type="Proteomes" id="UP000271227">
    <property type="component" value="Unassembled WGS sequence"/>
</dbReference>
<dbReference type="GO" id="GO:0003677">
    <property type="term" value="F:DNA binding"/>
    <property type="evidence" value="ECO:0007669"/>
    <property type="project" value="InterPro"/>
</dbReference>
<evidence type="ECO:0000256" key="3">
    <source>
        <dbReference type="ARBA" id="ARBA00023082"/>
    </source>
</evidence>
<comment type="similarity">
    <text evidence="1">Belongs to the sigma-70 factor family. ECF subfamily.</text>
</comment>
<keyword evidence="4" id="KW-0804">Transcription</keyword>
<dbReference type="InParanoid" id="A0A3M0CC48"/>
<feature type="domain" description="RNA polymerase sigma-70 region 2" evidence="5">
    <location>
        <begin position="31"/>
        <end position="95"/>
    </location>
</feature>
<dbReference type="PANTHER" id="PTHR43133">
    <property type="entry name" value="RNA POLYMERASE ECF-TYPE SIGMA FACTO"/>
    <property type="match status" value="1"/>
</dbReference>
<dbReference type="Pfam" id="PF04542">
    <property type="entry name" value="Sigma70_r2"/>
    <property type="match status" value="1"/>
</dbReference>
<dbReference type="InterPro" id="IPR013324">
    <property type="entry name" value="RNA_pol_sigma_r3/r4-like"/>
</dbReference>
<reference evidence="7 8" key="1">
    <citation type="submission" date="2018-10" db="EMBL/GenBank/DDBJ databases">
        <title>Genomic Encyclopedia of Archaeal and Bacterial Type Strains, Phase II (KMG-II): from individual species to whole genera.</title>
        <authorList>
            <person name="Goeker M."/>
        </authorList>
    </citation>
    <scope>NUCLEOTIDE SEQUENCE [LARGE SCALE GENOMIC DNA]</scope>
    <source>
        <strain evidence="7 8">DSM 25217</strain>
    </source>
</reference>
<name>A0A3M0CC48_9PROT</name>